<dbReference type="SUPFAM" id="SSF51679">
    <property type="entry name" value="Bacterial luciferase-like"/>
    <property type="match status" value="1"/>
</dbReference>
<evidence type="ECO:0000313" key="5">
    <source>
        <dbReference type="Proteomes" id="UP000494363"/>
    </source>
</evidence>
<reference evidence="4 5" key="1">
    <citation type="submission" date="2020-04" db="EMBL/GenBank/DDBJ databases">
        <authorList>
            <person name="De Canck E."/>
        </authorList>
    </citation>
    <scope>NUCLEOTIDE SEQUENCE [LARGE SCALE GENOMIC DNA]</scope>
    <source>
        <strain evidence="4 5">LMG 29542</strain>
    </source>
</reference>
<keyword evidence="5" id="KW-1185">Reference proteome</keyword>
<evidence type="ECO:0000256" key="2">
    <source>
        <dbReference type="ARBA" id="ARBA00074555"/>
    </source>
</evidence>
<gene>
    <name evidence="4" type="primary">fgd</name>
    <name evidence="4" type="ORF">LMG29542_03641</name>
</gene>
<sequence>MQRRYGTRTLPRGTCHETLEMKTSVLDFAAVRAGETARDALTHSVELARTAEARGFTRYWVAEHHGLQMFASAATPVVVGHIASKTSTIRIGSGGVMLPNHVPLIVAEQYGTLESLYPGRIDLGVGRASGTLSDDVVRALRLTPEARERFPDDLRELQLLFRSNPGDTTLAVPGSGLDVPIWVLASSPYSARESAVLGLPLAFATHIGPSACGAAIDAYRTAFRPSAVLKKPYLMLAVVVTAADTDTEAHHLFTSIQQMQLSHMRGSTQTRLPRPVADFGVHATLDEQQKVGARLQSAITGSARTVRTRMEELLAETAADEIMVLSFIHDLDARHRSLEIVAQVRDEINGQQARSSFY</sequence>
<organism evidence="4 5">
    <name type="scientific">Paraburkholderia humisilvae</name>
    <dbReference type="NCBI Taxonomy" id="627669"/>
    <lineage>
        <taxon>Bacteria</taxon>
        <taxon>Pseudomonadati</taxon>
        <taxon>Pseudomonadota</taxon>
        <taxon>Betaproteobacteria</taxon>
        <taxon>Burkholderiales</taxon>
        <taxon>Burkholderiaceae</taxon>
        <taxon>Paraburkholderia</taxon>
    </lineage>
</organism>
<dbReference type="Pfam" id="PF00296">
    <property type="entry name" value="Bac_luciferase"/>
    <property type="match status" value="1"/>
</dbReference>
<dbReference type="PANTHER" id="PTHR30137:SF6">
    <property type="entry name" value="LUCIFERASE-LIKE MONOOXYGENASE"/>
    <property type="match status" value="1"/>
</dbReference>
<protein>
    <recommendedName>
        <fullName evidence="2">Luciferase-like monooxygenase</fullName>
    </recommendedName>
</protein>
<accession>A0A6J5E3I6</accession>
<keyword evidence="4" id="KW-0560">Oxidoreductase</keyword>
<name>A0A6J5E3I6_9BURK</name>
<dbReference type="GO" id="GO:0016705">
    <property type="term" value="F:oxidoreductase activity, acting on paired donors, with incorporation or reduction of molecular oxygen"/>
    <property type="evidence" value="ECO:0007669"/>
    <property type="project" value="InterPro"/>
</dbReference>
<evidence type="ECO:0000259" key="3">
    <source>
        <dbReference type="Pfam" id="PF00296"/>
    </source>
</evidence>
<dbReference type="EMBL" id="CADIKH010000015">
    <property type="protein sequence ID" value="CAB3759665.1"/>
    <property type="molecule type" value="Genomic_DNA"/>
</dbReference>
<dbReference type="Proteomes" id="UP000494363">
    <property type="component" value="Unassembled WGS sequence"/>
</dbReference>
<evidence type="ECO:0000256" key="1">
    <source>
        <dbReference type="ARBA" id="ARBA00007789"/>
    </source>
</evidence>
<dbReference type="PANTHER" id="PTHR30137">
    <property type="entry name" value="LUCIFERASE-LIKE MONOOXYGENASE"/>
    <property type="match status" value="1"/>
</dbReference>
<dbReference type="NCBIfam" id="TIGR03558">
    <property type="entry name" value="oxido_grp_1"/>
    <property type="match status" value="1"/>
</dbReference>
<dbReference type="InterPro" id="IPR050766">
    <property type="entry name" value="Bact_Lucif_Oxidored"/>
</dbReference>
<dbReference type="FunFam" id="3.20.20.30:FF:000002">
    <property type="entry name" value="LLM class flavin-dependent oxidoreductase"/>
    <property type="match status" value="1"/>
</dbReference>
<dbReference type="AlphaFoldDB" id="A0A6J5E3I6"/>
<dbReference type="InterPro" id="IPR011251">
    <property type="entry name" value="Luciferase-like_dom"/>
</dbReference>
<proteinExistence type="predicted"/>
<evidence type="ECO:0000313" key="4">
    <source>
        <dbReference type="EMBL" id="CAB3759665.1"/>
    </source>
</evidence>
<dbReference type="InterPro" id="IPR036661">
    <property type="entry name" value="Luciferase-like_sf"/>
</dbReference>
<dbReference type="InterPro" id="IPR019949">
    <property type="entry name" value="CmoO-like"/>
</dbReference>
<feature type="domain" description="Luciferase-like" evidence="3">
    <location>
        <begin position="21"/>
        <end position="320"/>
    </location>
</feature>
<dbReference type="Gene3D" id="3.20.20.30">
    <property type="entry name" value="Luciferase-like domain"/>
    <property type="match status" value="1"/>
</dbReference>
<dbReference type="GO" id="GO:0005829">
    <property type="term" value="C:cytosol"/>
    <property type="evidence" value="ECO:0007669"/>
    <property type="project" value="TreeGrafter"/>
</dbReference>
<comment type="similarity">
    <text evidence="1">To bacterial alkanal monooxygenase alpha and beta chains.</text>
</comment>